<dbReference type="InterPro" id="IPR036396">
    <property type="entry name" value="Cyt_P450_sf"/>
</dbReference>
<dbReference type="Pfam" id="PF00067">
    <property type="entry name" value="p450"/>
    <property type="match status" value="1"/>
</dbReference>
<dbReference type="InterPro" id="IPR050364">
    <property type="entry name" value="Cytochrome_P450_fung"/>
</dbReference>
<dbReference type="EMBL" id="MU793250">
    <property type="protein sequence ID" value="KAJ3790353.1"/>
    <property type="molecule type" value="Genomic_DNA"/>
</dbReference>
<reference evidence="15" key="1">
    <citation type="submission" date="2022-08" db="EMBL/GenBank/DDBJ databases">
        <authorList>
            <consortium name="DOE Joint Genome Institute"/>
            <person name="Min B."/>
            <person name="Riley R."/>
            <person name="Sierra-Patev S."/>
            <person name="Naranjo-Ortiz M."/>
            <person name="Looney B."/>
            <person name="Konkel Z."/>
            <person name="Slot J.C."/>
            <person name="Sakamoto Y."/>
            <person name="Steenwyk J.L."/>
            <person name="Rokas A."/>
            <person name="Carro J."/>
            <person name="Camarero S."/>
            <person name="Ferreira P."/>
            <person name="Molpeceres G."/>
            <person name="Ruiz-Duenas F.J."/>
            <person name="Serrano A."/>
            <person name="Henrissat B."/>
            <person name="Drula E."/>
            <person name="Hughes K.W."/>
            <person name="Mata J.L."/>
            <person name="Ishikawa N.K."/>
            <person name="Vargas-Isla R."/>
            <person name="Ushijima S."/>
            <person name="Smith C.A."/>
            <person name="Ahrendt S."/>
            <person name="Andreopoulos W."/>
            <person name="He G."/>
            <person name="Labutti K."/>
            <person name="Lipzen A."/>
            <person name="Ng V."/>
            <person name="Sandor L."/>
            <person name="Barry K."/>
            <person name="Martinez A.T."/>
            <person name="Xiao Y."/>
            <person name="Gibbons J.G."/>
            <person name="Terashima K."/>
            <person name="Hibbett D.S."/>
            <person name="Grigoriev I.V."/>
        </authorList>
    </citation>
    <scope>NUCLEOTIDE SEQUENCE</scope>
    <source>
        <strain evidence="15">TFB10291</strain>
    </source>
</reference>
<evidence type="ECO:0000256" key="6">
    <source>
        <dbReference type="ARBA" id="ARBA00022692"/>
    </source>
</evidence>
<evidence type="ECO:0000256" key="7">
    <source>
        <dbReference type="ARBA" id="ARBA00022723"/>
    </source>
</evidence>
<dbReference type="SUPFAM" id="SSF48264">
    <property type="entry name" value="Cytochrome P450"/>
    <property type="match status" value="1"/>
</dbReference>
<evidence type="ECO:0000313" key="15">
    <source>
        <dbReference type="EMBL" id="KAJ3790353.1"/>
    </source>
</evidence>
<dbReference type="PRINTS" id="PR00463">
    <property type="entry name" value="EP450I"/>
</dbReference>
<dbReference type="GO" id="GO:0004497">
    <property type="term" value="F:monooxygenase activity"/>
    <property type="evidence" value="ECO:0007669"/>
    <property type="project" value="UniProtKB-KW"/>
</dbReference>
<comment type="pathway">
    <text evidence="3">Secondary metabolite biosynthesis.</text>
</comment>
<organism evidence="15 16">
    <name type="scientific">Lentinula aff. detonsa</name>
    <dbReference type="NCBI Taxonomy" id="2804958"/>
    <lineage>
        <taxon>Eukaryota</taxon>
        <taxon>Fungi</taxon>
        <taxon>Dikarya</taxon>
        <taxon>Basidiomycota</taxon>
        <taxon>Agaricomycotina</taxon>
        <taxon>Agaricomycetes</taxon>
        <taxon>Agaricomycetidae</taxon>
        <taxon>Agaricales</taxon>
        <taxon>Marasmiineae</taxon>
        <taxon>Omphalotaceae</taxon>
        <taxon>Lentinula</taxon>
    </lineage>
</organism>
<evidence type="ECO:0000256" key="3">
    <source>
        <dbReference type="ARBA" id="ARBA00005179"/>
    </source>
</evidence>
<dbReference type="GO" id="GO:0005506">
    <property type="term" value="F:iron ion binding"/>
    <property type="evidence" value="ECO:0007669"/>
    <property type="project" value="InterPro"/>
</dbReference>
<evidence type="ECO:0000256" key="5">
    <source>
        <dbReference type="ARBA" id="ARBA00022617"/>
    </source>
</evidence>
<keyword evidence="16" id="KW-1185">Reference proteome</keyword>
<keyword evidence="11" id="KW-0503">Monooxygenase</keyword>
<evidence type="ECO:0000256" key="1">
    <source>
        <dbReference type="ARBA" id="ARBA00001971"/>
    </source>
</evidence>
<keyword evidence="7 14" id="KW-0479">Metal-binding</keyword>
<name>A0AA38NSK7_9AGAR</name>
<feature type="binding site" description="axial binding residue" evidence="14">
    <location>
        <position position="435"/>
    </location>
    <ligand>
        <name>heme</name>
        <dbReference type="ChEBI" id="CHEBI:30413"/>
    </ligand>
    <ligandPart>
        <name>Fe</name>
        <dbReference type="ChEBI" id="CHEBI:18248"/>
    </ligandPart>
</feature>
<evidence type="ECO:0000256" key="9">
    <source>
        <dbReference type="ARBA" id="ARBA00023002"/>
    </source>
</evidence>
<dbReference type="PRINTS" id="PR00385">
    <property type="entry name" value="P450"/>
</dbReference>
<keyword evidence="10 14" id="KW-0408">Iron</keyword>
<protein>
    <submittedName>
        <fullName evidence="15">Cytochrome P450</fullName>
    </submittedName>
</protein>
<dbReference type="PANTHER" id="PTHR46300:SF2">
    <property type="entry name" value="CYTOCHROME P450 MONOOXYGENASE ALNH-RELATED"/>
    <property type="match status" value="1"/>
</dbReference>
<dbReference type="InterPro" id="IPR002401">
    <property type="entry name" value="Cyt_P450_E_grp-I"/>
</dbReference>
<evidence type="ECO:0000313" key="16">
    <source>
        <dbReference type="Proteomes" id="UP001163798"/>
    </source>
</evidence>
<evidence type="ECO:0000256" key="4">
    <source>
        <dbReference type="ARBA" id="ARBA00010617"/>
    </source>
</evidence>
<dbReference type="InterPro" id="IPR001128">
    <property type="entry name" value="Cyt_P450"/>
</dbReference>
<keyword evidence="12" id="KW-0472">Membrane</keyword>
<comment type="cofactor">
    <cofactor evidence="1 14">
        <name>heme</name>
        <dbReference type="ChEBI" id="CHEBI:30413"/>
    </cofactor>
</comment>
<dbReference type="GO" id="GO:0020037">
    <property type="term" value="F:heme binding"/>
    <property type="evidence" value="ECO:0007669"/>
    <property type="project" value="InterPro"/>
</dbReference>
<dbReference type="AlphaFoldDB" id="A0AA38NSK7"/>
<keyword evidence="13" id="KW-0325">Glycoprotein</keyword>
<dbReference type="Gene3D" id="1.10.630.10">
    <property type="entry name" value="Cytochrome P450"/>
    <property type="match status" value="1"/>
</dbReference>
<evidence type="ECO:0000256" key="13">
    <source>
        <dbReference type="ARBA" id="ARBA00023180"/>
    </source>
</evidence>
<keyword evidence="6" id="KW-0812">Transmembrane</keyword>
<evidence type="ECO:0000256" key="2">
    <source>
        <dbReference type="ARBA" id="ARBA00004167"/>
    </source>
</evidence>
<dbReference type="GO" id="GO:0016705">
    <property type="term" value="F:oxidoreductase activity, acting on paired donors, with incorporation or reduction of molecular oxygen"/>
    <property type="evidence" value="ECO:0007669"/>
    <property type="project" value="InterPro"/>
</dbReference>
<sequence length="482" mass="55095">MLITVFFSIVILLVLQVFKTLHLRSKLPPGPLGLPILGNLFQLPTSRPWLAFDRWTKKYGPIVYLNIAGQSTIVLGTHKAAADLLERRANIYSDWPDFIVLNLLTDGMHWGFARLDDLWRRQRQASYEALSAHTTKEYYPYQETESVIMIAQMLTNPEQFTDHFLRASTSLALSLVYGWPPLLDSSHPTISQIDQFNREMLETAAPGSFWVEFEYFKWMQYLPRWMCMWKRNAEASFIQNSAMFESLTADVQRKIDAGDDTPSVAGKILQDTENKMSFEAAWNSASIYSAGAETTAGQLAWFMQAMILYPEAQRLAQEEIDHVVGPHRLPTFNDYEHLPYIRATVKEILCWRGVSPIGLPHRLSQDDYYEGFFIPQDTICFMNNWSLHHDKEVYGDDAEHFNPGQFLDVNGKIESSIPGTKDEGHFSYGFGKRICVGRHVANNSLFIHIASLLWAFNIVPEVDSDGKPTFPDSLQCQEGLIM</sequence>
<keyword evidence="5 14" id="KW-0349">Heme</keyword>
<proteinExistence type="inferred from homology"/>
<dbReference type="Proteomes" id="UP001163798">
    <property type="component" value="Unassembled WGS sequence"/>
</dbReference>
<evidence type="ECO:0000256" key="14">
    <source>
        <dbReference type="PIRSR" id="PIRSR602401-1"/>
    </source>
</evidence>
<dbReference type="CDD" id="cd11065">
    <property type="entry name" value="CYP64-like"/>
    <property type="match status" value="1"/>
</dbReference>
<evidence type="ECO:0000256" key="12">
    <source>
        <dbReference type="ARBA" id="ARBA00023136"/>
    </source>
</evidence>
<comment type="similarity">
    <text evidence="4">Belongs to the cytochrome P450 family.</text>
</comment>
<accession>A0AA38NSK7</accession>
<gene>
    <name evidence="15" type="ORF">GGU10DRAFT_258610</name>
</gene>
<dbReference type="PANTHER" id="PTHR46300">
    <property type="entry name" value="P450, PUTATIVE (EUROFUNG)-RELATED-RELATED"/>
    <property type="match status" value="1"/>
</dbReference>
<keyword evidence="8" id="KW-1133">Transmembrane helix</keyword>
<comment type="caution">
    <text evidence="15">The sequence shown here is derived from an EMBL/GenBank/DDBJ whole genome shotgun (WGS) entry which is preliminary data.</text>
</comment>
<evidence type="ECO:0000256" key="8">
    <source>
        <dbReference type="ARBA" id="ARBA00022989"/>
    </source>
</evidence>
<evidence type="ECO:0000256" key="10">
    <source>
        <dbReference type="ARBA" id="ARBA00023004"/>
    </source>
</evidence>
<evidence type="ECO:0000256" key="11">
    <source>
        <dbReference type="ARBA" id="ARBA00023033"/>
    </source>
</evidence>
<keyword evidence="9" id="KW-0560">Oxidoreductase</keyword>
<dbReference type="GO" id="GO:0016020">
    <property type="term" value="C:membrane"/>
    <property type="evidence" value="ECO:0007669"/>
    <property type="project" value="UniProtKB-SubCell"/>
</dbReference>
<comment type="subcellular location">
    <subcellularLocation>
        <location evidence="2">Membrane</location>
        <topology evidence="2">Single-pass membrane protein</topology>
    </subcellularLocation>
</comment>